<dbReference type="PROSITE" id="PS50025">
    <property type="entry name" value="LAM_G_DOMAIN"/>
    <property type="match status" value="1"/>
</dbReference>
<dbReference type="FunFam" id="2.60.120.200:FF:000215">
    <property type="entry name" value="Si:dkey-22o22.2"/>
    <property type="match status" value="1"/>
</dbReference>
<keyword evidence="3" id="KW-0677">Repeat</keyword>
<dbReference type="InterPro" id="IPR000152">
    <property type="entry name" value="EGF-type_Asp/Asn_hydroxyl_site"/>
</dbReference>
<feature type="compositionally biased region" description="Low complexity" evidence="8">
    <location>
        <begin position="1231"/>
        <end position="1240"/>
    </location>
</feature>
<dbReference type="SMART" id="SM00181">
    <property type="entry name" value="EGF"/>
    <property type="match status" value="4"/>
</dbReference>
<dbReference type="InterPro" id="IPR000742">
    <property type="entry name" value="EGF"/>
</dbReference>
<evidence type="ECO:0000256" key="5">
    <source>
        <dbReference type="ARBA" id="ARBA00023157"/>
    </source>
</evidence>
<feature type="disulfide bond" evidence="6">
    <location>
        <begin position="1076"/>
        <end position="1085"/>
    </location>
</feature>
<gene>
    <name evidence="11" type="ORF">D9C73_016815</name>
</gene>
<comment type="function">
    <text evidence="7">Cadherins are calcium-dependent cell adhesion proteins.</text>
</comment>
<dbReference type="GO" id="GO:0016020">
    <property type="term" value="C:membrane"/>
    <property type="evidence" value="ECO:0007669"/>
    <property type="project" value="UniProtKB-SubCell"/>
</dbReference>
<evidence type="ECO:0000256" key="4">
    <source>
        <dbReference type="ARBA" id="ARBA00022989"/>
    </source>
</evidence>
<dbReference type="Pfam" id="PF12661">
    <property type="entry name" value="hEGF"/>
    <property type="match status" value="1"/>
</dbReference>
<reference evidence="11 12" key="1">
    <citation type="submission" date="2019-01" db="EMBL/GenBank/DDBJ databases">
        <title>Genome Assembly of Collichthys lucidus.</title>
        <authorList>
            <person name="Cai M."/>
            <person name="Xiao S."/>
        </authorList>
    </citation>
    <scope>NUCLEOTIDE SEQUENCE [LARGE SCALE GENOMIC DNA]</scope>
    <source>
        <strain evidence="11">JT15FE1705JMU</strain>
        <tissue evidence="11">Muscle</tissue>
    </source>
</reference>
<dbReference type="Gene3D" id="4.10.900.10">
    <property type="entry name" value="TCF3-CBD (Catenin binding domain)"/>
    <property type="match status" value="1"/>
</dbReference>
<keyword evidence="1 6" id="KW-0245">EGF-like domain</keyword>
<dbReference type="Proteomes" id="UP000298787">
    <property type="component" value="Chromosome 14"/>
</dbReference>
<dbReference type="CDD" id="cd00054">
    <property type="entry name" value="EGF_CA"/>
    <property type="match status" value="3"/>
</dbReference>
<dbReference type="PROSITE" id="PS00022">
    <property type="entry name" value="EGF_1"/>
    <property type="match status" value="2"/>
</dbReference>
<dbReference type="SMART" id="SM00282">
    <property type="entry name" value="LamG"/>
    <property type="match status" value="2"/>
</dbReference>
<dbReference type="Pfam" id="PF00008">
    <property type="entry name" value="EGF"/>
    <property type="match status" value="1"/>
</dbReference>
<feature type="compositionally biased region" description="Acidic residues" evidence="8">
    <location>
        <begin position="1249"/>
        <end position="1276"/>
    </location>
</feature>
<dbReference type="Pfam" id="PF02210">
    <property type="entry name" value="Laminin_G_2"/>
    <property type="match status" value="2"/>
</dbReference>
<sequence length="1329" mass="145800">MLGVSVSQVGVDECPSTDCSQTGGCSSDASFSQAPVALSTGNTSLVSLFASTTARCGCRGREAIHLPCSAYPANPCLNGGTCQDGPLGYRCKCPPMFDGPECQQTKHSFGGQGYAWFPPIMPCFQSHISLEFLAESANGLLLYNGPLGHAHSGEREDFIAVELRNGVPALSINHGSGTLTLHLPPKSTATDRRWHRLDIISDGKRWSLESKQQTTNNKRLSANYTIILKLHDVITIKLHDVITIKLHDVITSILKLHDVITIKLHDVITSILKLHDVITNILKLHDVITIILKLHDVITSILKLHDVITSILKLHDVITSIHKLHDVITSILKLHDVITIKLHDVITSILKLHDVITIKLHDVITSILKLHDVITSILKLHDVITSILKLHDVITNILKLHDVITIKLHDVITIKLHDVITNILKLHDVITIILKLHDVITSILKLHDVITNILKLHDVITIKLHDVITIKLHDVITNILKLHDVITSILKLHDVITSILKLHDVITIKLHDVITIKLHDVITSILKLHDVITSILKLHDVITSILKLHDVITIKLHDVITIKLHDVITSILKLHDVITSILKLHDVITSVLKLHDVITSVLKLHDVITSILKLHDVITSILKLHDVITIKLHDVITIKLHDVITSILKLHDVITSILKLHDVITIKLHDVITIKLHDVITSILKLHDVITIKLHDVITIKLHDVITSILKLHDVITIKLHDAVQLVLDQCAGTAVNEREGVGGDVQETDESSCRAAGETPGNQRYLNVFQPLQLGGVKETSPHRRYRESVDSSPGCRLTDGVCVTAAGPSCGAQASCLADWGSFSCECHAGYTGHNVVRYQLRGGGSSRRTNIQLLLRTRAASGSVLSVTSQEANEYIVLEVLEGHLSVRVNLGDGAHALRLPGQRVDIGQWVLVSLSRHDNLFTLQLEQGGGSREVQARLGSRREMVVHPAGVMVGNGPTAGDEADFQGCLRDVRFNGQVLPLDGQSRDLVTVLERRGVTFGCSSNACSSQPCRSPLRCIDLWRKHQCRCPGGQVTVTDDSGQLRCVPSPCGATSCRNSGICQALSPDSYRCRCQDGFRGQRCELGQVKGHRLAALSPSSILAISILSQSSSCTTAPLIKSSPGSQEEVHPSGSSCSSSAPYLSIPHHHHHHHQHATYANYTAHEMSDGGGAGGGGGGGGYAPSGSRSHVDFKSYVSRIIWEADNDCEAFPPDAYHVWCVEGSGSSAGSLSSLESAASRRNIPRCDEQEEQEEEEQEEQEEEQEEEEEEEEEDGGGFVHDRLSRWGPKFQALSEMYDRPQLGLTYRDAVAYIQRSHGVLPHHHATPP</sequence>
<dbReference type="InterPro" id="IPR027397">
    <property type="entry name" value="Catenin-bd_sf"/>
</dbReference>
<dbReference type="GO" id="GO:0002009">
    <property type="term" value="P:morphogenesis of an epithelium"/>
    <property type="evidence" value="ECO:0007669"/>
    <property type="project" value="UniProtKB-ARBA"/>
</dbReference>
<keyword evidence="2" id="KW-0812">Transmembrane</keyword>
<feature type="domain" description="Laminin G" evidence="9">
    <location>
        <begin position="828"/>
        <end position="1005"/>
    </location>
</feature>
<dbReference type="GO" id="GO:0005604">
    <property type="term" value="C:basement membrane"/>
    <property type="evidence" value="ECO:0007669"/>
    <property type="project" value="UniProtKB-ARBA"/>
</dbReference>
<dbReference type="PANTHER" id="PTHR15036:SF85">
    <property type="entry name" value="SP2353, ISOFORM A"/>
    <property type="match status" value="1"/>
</dbReference>
<dbReference type="GO" id="GO:0005509">
    <property type="term" value="F:calcium ion binding"/>
    <property type="evidence" value="ECO:0007669"/>
    <property type="project" value="InterPro"/>
</dbReference>
<comment type="caution">
    <text evidence="6">Lacks conserved residue(s) required for the propagation of feature annotation.</text>
</comment>
<evidence type="ECO:0000256" key="7">
    <source>
        <dbReference type="RuleBase" id="RU004357"/>
    </source>
</evidence>
<dbReference type="PROSITE" id="PS00010">
    <property type="entry name" value="ASX_HYDROXYL"/>
    <property type="match status" value="1"/>
</dbReference>
<name>A0A4U5V4E8_COLLU</name>
<protein>
    <submittedName>
        <fullName evidence="11">Neural-cadherin Cadherin-N</fullName>
    </submittedName>
</protein>
<dbReference type="STRING" id="240159.A0A4U5V4E8"/>
<dbReference type="Pfam" id="PF01049">
    <property type="entry name" value="CADH_Y-type_LIR"/>
    <property type="match status" value="1"/>
</dbReference>
<evidence type="ECO:0000256" key="1">
    <source>
        <dbReference type="ARBA" id="ARBA00022536"/>
    </source>
</evidence>
<dbReference type="SUPFAM" id="SSF49899">
    <property type="entry name" value="Concanavalin A-like lectins/glucanases"/>
    <property type="match status" value="2"/>
</dbReference>
<evidence type="ECO:0000313" key="11">
    <source>
        <dbReference type="EMBL" id="TKS82706.1"/>
    </source>
</evidence>
<evidence type="ECO:0000256" key="6">
    <source>
        <dbReference type="PROSITE-ProRule" id="PRU00076"/>
    </source>
</evidence>
<proteinExistence type="predicted"/>
<feature type="domain" description="EGF-like" evidence="10">
    <location>
        <begin position="800"/>
        <end position="839"/>
    </location>
</feature>
<dbReference type="InterPro" id="IPR000233">
    <property type="entry name" value="Cadherin_Y-type_LIR"/>
</dbReference>
<evidence type="ECO:0000256" key="8">
    <source>
        <dbReference type="SAM" id="MobiDB-lite"/>
    </source>
</evidence>
<dbReference type="SMART" id="SM00179">
    <property type="entry name" value="EGF_CA"/>
    <property type="match status" value="4"/>
</dbReference>
<keyword evidence="4" id="KW-1133">Transmembrane helix</keyword>
<organism evidence="11 12">
    <name type="scientific">Collichthys lucidus</name>
    <name type="common">Big head croaker</name>
    <name type="synonym">Sciaena lucida</name>
    <dbReference type="NCBI Taxonomy" id="240159"/>
    <lineage>
        <taxon>Eukaryota</taxon>
        <taxon>Metazoa</taxon>
        <taxon>Chordata</taxon>
        <taxon>Craniata</taxon>
        <taxon>Vertebrata</taxon>
        <taxon>Euteleostomi</taxon>
        <taxon>Actinopterygii</taxon>
        <taxon>Neopterygii</taxon>
        <taxon>Teleostei</taxon>
        <taxon>Neoteleostei</taxon>
        <taxon>Acanthomorphata</taxon>
        <taxon>Eupercaria</taxon>
        <taxon>Sciaenidae</taxon>
        <taxon>Collichthys</taxon>
    </lineage>
</organism>
<evidence type="ECO:0000256" key="3">
    <source>
        <dbReference type="ARBA" id="ARBA00022737"/>
    </source>
</evidence>
<feature type="domain" description="EGF-like" evidence="10">
    <location>
        <begin position="1049"/>
        <end position="1086"/>
    </location>
</feature>
<accession>A0A4U5V4E8</accession>
<feature type="region of interest" description="Disordered" evidence="8">
    <location>
        <begin position="1231"/>
        <end position="1284"/>
    </location>
</feature>
<evidence type="ECO:0000259" key="9">
    <source>
        <dbReference type="PROSITE" id="PS50025"/>
    </source>
</evidence>
<evidence type="ECO:0000256" key="2">
    <source>
        <dbReference type="ARBA" id="ARBA00022692"/>
    </source>
</evidence>
<dbReference type="PROSITE" id="PS50026">
    <property type="entry name" value="EGF_3"/>
    <property type="match status" value="3"/>
</dbReference>
<keyword evidence="4" id="KW-0472">Membrane</keyword>
<dbReference type="EMBL" id="CM014091">
    <property type="protein sequence ID" value="TKS82706.1"/>
    <property type="molecule type" value="Genomic_DNA"/>
</dbReference>
<dbReference type="SUPFAM" id="SSF57196">
    <property type="entry name" value="EGF/Laminin"/>
    <property type="match status" value="1"/>
</dbReference>
<dbReference type="InterPro" id="IPR001791">
    <property type="entry name" value="Laminin_G"/>
</dbReference>
<dbReference type="InterPro" id="IPR050372">
    <property type="entry name" value="Neurexin-related_CASP"/>
</dbReference>
<dbReference type="Gene3D" id="2.60.120.200">
    <property type="match status" value="2"/>
</dbReference>
<dbReference type="InterPro" id="IPR001881">
    <property type="entry name" value="EGF-like_Ca-bd_dom"/>
</dbReference>
<keyword evidence="12" id="KW-1185">Reference proteome</keyword>
<dbReference type="Gene3D" id="2.10.25.10">
    <property type="entry name" value="Laminin"/>
    <property type="match status" value="2"/>
</dbReference>
<evidence type="ECO:0000259" key="10">
    <source>
        <dbReference type="PROSITE" id="PS50026"/>
    </source>
</evidence>
<feature type="disulfide bond" evidence="6">
    <location>
        <begin position="93"/>
        <end position="102"/>
    </location>
</feature>
<dbReference type="InterPro" id="IPR013032">
    <property type="entry name" value="EGF-like_CS"/>
</dbReference>
<dbReference type="CDD" id="cd00110">
    <property type="entry name" value="LamG"/>
    <property type="match status" value="2"/>
</dbReference>
<keyword evidence="5 6" id="KW-1015">Disulfide bond</keyword>
<feature type="domain" description="EGF-like" evidence="10">
    <location>
        <begin position="64"/>
        <end position="103"/>
    </location>
</feature>
<dbReference type="FunFam" id="2.10.25.10:FF:000562">
    <property type="entry name" value="Neural-cadherin"/>
    <property type="match status" value="1"/>
</dbReference>
<dbReference type="InterPro" id="IPR013320">
    <property type="entry name" value="ConA-like_dom_sf"/>
</dbReference>
<evidence type="ECO:0000313" key="12">
    <source>
        <dbReference type="Proteomes" id="UP000298787"/>
    </source>
</evidence>
<dbReference type="GO" id="GO:0007156">
    <property type="term" value="P:homophilic cell adhesion via plasma membrane adhesion molecules"/>
    <property type="evidence" value="ECO:0007669"/>
    <property type="project" value="InterPro"/>
</dbReference>
<dbReference type="PANTHER" id="PTHR15036">
    <property type="entry name" value="PIKACHURIN-LIKE PROTEIN"/>
    <property type="match status" value="1"/>
</dbReference>
<dbReference type="PROSITE" id="PS01186">
    <property type="entry name" value="EGF_2"/>
    <property type="match status" value="1"/>
</dbReference>